<dbReference type="InterPro" id="IPR001375">
    <property type="entry name" value="Peptidase_S9_cat"/>
</dbReference>
<comment type="caution">
    <text evidence="2">The sequence shown here is derived from an EMBL/GenBank/DDBJ whole genome shotgun (WGS) entry which is preliminary data.</text>
</comment>
<keyword evidence="3" id="KW-1185">Reference proteome</keyword>
<dbReference type="Proteomes" id="UP000664169">
    <property type="component" value="Unassembled WGS sequence"/>
</dbReference>
<evidence type="ECO:0000313" key="3">
    <source>
        <dbReference type="Proteomes" id="UP000664169"/>
    </source>
</evidence>
<dbReference type="InterPro" id="IPR011042">
    <property type="entry name" value="6-blade_b-propeller_TolB-like"/>
</dbReference>
<reference evidence="2" key="1">
    <citation type="submission" date="2021-03" db="EMBL/GenBank/DDBJ databases">
        <authorList>
            <person name="Tagirdzhanova G."/>
        </authorList>
    </citation>
    <scope>NUCLEOTIDE SEQUENCE</scope>
</reference>
<dbReference type="Pfam" id="PF07676">
    <property type="entry name" value="PD40"/>
    <property type="match status" value="1"/>
</dbReference>
<dbReference type="AlphaFoldDB" id="A0A8H3F764"/>
<proteinExistence type="predicted"/>
<dbReference type="InterPro" id="IPR050585">
    <property type="entry name" value="Xaa-Pro_dipeptidyl-ppase/CocE"/>
</dbReference>
<dbReference type="OrthoDB" id="43744at2759"/>
<dbReference type="SUPFAM" id="SSF69304">
    <property type="entry name" value="Tricorn protease N-terminal domain"/>
    <property type="match status" value="1"/>
</dbReference>
<dbReference type="GO" id="GO:0008236">
    <property type="term" value="F:serine-type peptidase activity"/>
    <property type="evidence" value="ECO:0007669"/>
    <property type="project" value="InterPro"/>
</dbReference>
<name>A0A8H3F764_9LECA</name>
<dbReference type="Gene3D" id="2.120.10.30">
    <property type="entry name" value="TolB, C-terminal domain"/>
    <property type="match status" value="1"/>
</dbReference>
<evidence type="ECO:0000313" key="2">
    <source>
        <dbReference type="EMBL" id="CAF9920621.1"/>
    </source>
</evidence>
<feature type="domain" description="Peptidase S9 prolyl oligopeptidase catalytic" evidence="1">
    <location>
        <begin position="439"/>
        <end position="656"/>
    </location>
</feature>
<dbReference type="InterPro" id="IPR011659">
    <property type="entry name" value="WD40"/>
</dbReference>
<accession>A0A8H3F764</accession>
<dbReference type="EMBL" id="CAJPDQ010000016">
    <property type="protein sequence ID" value="CAF9920621.1"/>
    <property type="molecule type" value="Genomic_DNA"/>
</dbReference>
<dbReference type="PANTHER" id="PTHR43056:SF5">
    <property type="entry name" value="PEPTIDASE S9 PROLYL OLIGOPEPTIDASE CATALYTIC DOMAIN-CONTAINING PROTEIN"/>
    <property type="match status" value="1"/>
</dbReference>
<evidence type="ECO:0000259" key="1">
    <source>
        <dbReference type="Pfam" id="PF00326"/>
    </source>
</evidence>
<organism evidence="2 3">
    <name type="scientific">Gomphillus americanus</name>
    <dbReference type="NCBI Taxonomy" id="1940652"/>
    <lineage>
        <taxon>Eukaryota</taxon>
        <taxon>Fungi</taxon>
        <taxon>Dikarya</taxon>
        <taxon>Ascomycota</taxon>
        <taxon>Pezizomycotina</taxon>
        <taxon>Lecanoromycetes</taxon>
        <taxon>OSLEUM clade</taxon>
        <taxon>Ostropomycetidae</taxon>
        <taxon>Ostropales</taxon>
        <taxon>Graphidaceae</taxon>
        <taxon>Gomphilloideae</taxon>
        <taxon>Gomphillus</taxon>
    </lineage>
</organism>
<protein>
    <recommendedName>
        <fullName evidence="1">Peptidase S9 prolyl oligopeptidase catalytic domain-containing protein</fullName>
    </recommendedName>
</protein>
<sequence>MAIISGPATRPYGQWDSLIEKGLLASADNDLVDCFAYNDSGTTTFCYLESRASEGGRCVIVRDVNGDKEDILDEQLDAQSKVHEYGRAAVTQTKDGRLIFVDADSQAVYYLDPKTKEVHLVYQESGSRFAGFDELGIDGKTWIVAVHEKPDEQYNGLVLIEPTTLSIITKISGADFYTTPKFSPDGKWLSWLQWDLEDMPWTGAQLFVAQFQDNQFINHRRIAGEPVIESISQPRWGLDGNLYFVSDRTGYYKLYKMDTKDFCILPVGTGGLDNYEEIEFSSPEWKLGARTYGFLSPNLIVAAYLYQAGSGLALINLDKNEWTELPTAYVEISYINIVSSTRFLLYGAMPDSPKEIVELDIHDSSYRRVIAASTSLKLSRDIFSVGKSIVFPRSNASKGYAWLWSPHNPKFIGPSGELPPLIVQVHGGPTSHVGPGLDLMKQYWTSRGYAYASVNYGGSSGYGRKYRDDLNGKWGELDASDAASFAEYMCSEECPLGIRASRGQVGITGWSAGGYTVLRALTLNTFPWRAGASLYGIGNITLLEQDTHKFESRYTRILFDPPGEDLTDEERSKLYHDKSPQYFASNITAATLLLQGSEDKVVPLNQAEEMKNEIEKAGQVAKLVVYQGEGHGFRKAESIKDMLDQMEQWWSEYLAKS</sequence>
<dbReference type="InterPro" id="IPR029058">
    <property type="entry name" value="AB_hydrolase_fold"/>
</dbReference>
<dbReference type="Pfam" id="PF00326">
    <property type="entry name" value="Peptidase_S9"/>
    <property type="match status" value="1"/>
</dbReference>
<dbReference type="SUPFAM" id="SSF53474">
    <property type="entry name" value="alpha/beta-Hydrolases"/>
    <property type="match status" value="1"/>
</dbReference>
<dbReference type="PANTHER" id="PTHR43056">
    <property type="entry name" value="PEPTIDASE S9 PROLYL OLIGOPEPTIDASE"/>
    <property type="match status" value="1"/>
</dbReference>
<dbReference type="Gene3D" id="3.40.50.1820">
    <property type="entry name" value="alpha/beta hydrolase"/>
    <property type="match status" value="1"/>
</dbReference>
<gene>
    <name evidence="2" type="ORF">GOMPHAMPRED_002092</name>
</gene>
<dbReference type="GO" id="GO:0006508">
    <property type="term" value="P:proteolysis"/>
    <property type="evidence" value="ECO:0007669"/>
    <property type="project" value="InterPro"/>
</dbReference>